<keyword evidence="1" id="KW-0812">Transmembrane</keyword>
<name>A0A645D258_9ZZZZ</name>
<proteinExistence type="predicted"/>
<evidence type="ECO:0000313" key="2">
    <source>
        <dbReference type="EMBL" id="MPM83203.1"/>
    </source>
</evidence>
<reference evidence="2" key="1">
    <citation type="submission" date="2019-08" db="EMBL/GenBank/DDBJ databases">
        <authorList>
            <person name="Kucharzyk K."/>
            <person name="Murdoch R.W."/>
            <person name="Higgins S."/>
            <person name="Loffler F."/>
        </authorList>
    </citation>
    <scope>NUCLEOTIDE SEQUENCE</scope>
</reference>
<protein>
    <submittedName>
        <fullName evidence="2">Uncharacterized protein</fullName>
    </submittedName>
</protein>
<gene>
    <name evidence="2" type="ORF">SDC9_130266</name>
</gene>
<feature type="transmembrane region" description="Helical" evidence="1">
    <location>
        <begin position="20"/>
        <end position="39"/>
    </location>
</feature>
<sequence length="87" mass="10060">MNADRNFSALYRFKLKKRIIILVGIIDKIIIFSLIVDNVHFSADIAVKTIVMIQMLWIDIGQYGNVRRAFGELQLMGGHFNDCNRFV</sequence>
<accession>A0A645D258</accession>
<evidence type="ECO:0000256" key="1">
    <source>
        <dbReference type="SAM" id="Phobius"/>
    </source>
</evidence>
<comment type="caution">
    <text evidence="2">The sequence shown here is derived from an EMBL/GenBank/DDBJ whole genome shotgun (WGS) entry which is preliminary data.</text>
</comment>
<keyword evidence="1" id="KW-0472">Membrane</keyword>
<organism evidence="2">
    <name type="scientific">bioreactor metagenome</name>
    <dbReference type="NCBI Taxonomy" id="1076179"/>
    <lineage>
        <taxon>unclassified sequences</taxon>
        <taxon>metagenomes</taxon>
        <taxon>ecological metagenomes</taxon>
    </lineage>
</organism>
<dbReference type="AlphaFoldDB" id="A0A645D258"/>
<dbReference type="EMBL" id="VSSQ01032062">
    <property type="protein sequence ID" value="MPM83203.1"/>
    <property type="molecule type" value="Genomic_DNA"/>
</dbReference>
<keyword evidence="1" id="KW-1133">Transmembrane helix</keyword>